<dbReference type="Gene3D" id="3.40.30.10">
    <property type="entry name" value="Glutaredoxin"/>
    <property type="match status" value="1"/>
</dbReference>
<name>A0A8K0HPR8_9ROSA</name>
<evidence type="ECO:0000313" key="2">
    <source>
        <dbReference type="EMBL" id="KAF3456431.1"/>
    </source>
</evidence>
<dbReference type="EMBL" id="VOIH02000001">
    <property type="protein sequence ID" value="KAF3456431.1"/>
    <property type="molecule type" value="Genomic_DNA"/>
</dbReference>
<evidence type="ECO:0008006" key="4">
    <source>
        <dbReference type="Google" id="ProtNLM"/>
    </source>
</evidence>
<protein>
    <recommendedName>
        <fullName evidence="4">Diacylglycerol O-acyltransferase 3, cytosolic</fullName>
    </recommendedName>
</protein>
<dbReference type="AlphaFoldDB" id="A0A8K0HPR8"/>
<evidence type="ECO:0000313" key="3">
    <source>
        <dbReference type="Proteomes" id="UP000796880"/>
    </source>
</evidence>
<gene>
    <name evidence="2" type="ORF">FNV43_RR01081</name>
</gene>
<accession>A0A8K0HPR8</accession>
<dbReference type="InterPro" id="IPR036249">
    <property type="entry name" value="Thioredoxin-like_sf"/>
</dbReference>
<dbReference type="Proteomes" id="UP000796880">
    <property type="component" value="Unassembled WGS sequence"/>
</dbReference>
<keyword evidence="3" id="KW-1185">Reference proteome</keyword>
<sequence>MEVSGVVSRQVPSFSGVGIHTHSSKPSFSGVPVASRTHRNSGVSFSPNKFTAPMNSAFSDNGHLQYYVGPRCGVKEEKKDKILGGVTTKKKLKLLKGLSKNLPSSFSELGFPLDLQEGLATEVENKLISEASEVLLKQLELIRAEEKELKRMRKQEKAKLKAKRMKNILDRESSSSSESSDSECGEVIDMNRQISEAHTQPTVNDLQLLTQEVATLPLPSLLTTIEDGSLRNYKEEWSARTSTSCGTSSIGHIDGSSTVRGASTKRIEVCMGNKCKKSGSAALLEEFGRLMGVEGAAVGCKCMGKCRDGPNVRVLNSVDATQVQEGVDDSIRAVCVSNPLCIGVGLEDVGSIVANLCGEERKDFSLVTA</sequence>
<comment type="caution">
    <text evidence="2">The sequence shown here is derived from an EMBL/GenBank/DDBJ whole genome shotgun (WGS) entry which is preliminary data.</text>
</comment>
<feature type="region of interest" description="Disordered" evidence="1">
    <location>
        <begin position="156"/>
        <end position="184"/>
    </location>
</feature>
<reference evidence="2" key="1">
    <citation type="submission" date="2020-03" db="EMBL/GenBank/DDBJ databases">
        <title>A high-quality chromosome-level genome assembly of a woody plant with both climbing and erect habits, Rhamnella rubrinervis.</title>
        <authorList>
            <person name="Lu Z."/>
            <person name="Yang Y."/>
            <person name="Zhu X."/>
            <person name="Sun Y."/>
        </authorList>
    </citation>
    <scope>NUCLEOTIDE SEQUENCE</scope>
    <source>
        <strain evidence="2">BYM</strain>
        <tissue evidence="2">Leaf</tissue>
    </source>
</reference>
<dbReference type="OrthoDB" id="913780at2759"/>
<dbReference type="SUPFAM" id="SSF52833">
    <property type="entry name" value="Thioredoxin-like"/>
    <property type="match status" value="1"/>
</dbReference>
<evidence type="ECO:0000256" key="1">
    <source>
        <dbReference type="SAM" id="MobiDB-lite"/>
    </source>
</evidence>
<organism evidence="2 3">
    <name type="scientific">Rhamnella rubrinervis</name>
    <dbReference type="NCBI Taxonomy" id="2594499"/>
    <lineage>
        <taxon>Eukaryota</taxon>
        <taxon>Viridiplantae</taxon>
        <taxon>Streptophyta</taxon>
        <taxon>Embryophyta</taxon>
        <taxon>Tracheophyta</taxon>
        <taxon>Spermatophyta</taxon>
        <taxon>Magnoliopsida</taxon>
        <taxon>eudicotyledons</taxon>
        <taxon>Gunneridae</taxon>
        <taxon>Pentapetalae</taxon>
        <taxon>rosids</taxon>
        <taxon>fabids</taxon>
        <taxon>Rosales</taxon>
        <taxon>Rhamnaceae</taxon>
        <taxon>rhamnoid group</taxon>
        <taxon>Rhamneae</taxon>
        <taxon>Rhamnella</taxon>
    </lineage>
</organism>
<dbReference type="CDD" id="cd02980">
    <property type="entry name" value="TRX_Fd_family"/>
    <property type="match status" value="1"/>
</dbReference>
<feature type="region of interest" description="Disordered" evidence="1">
    <location>
        <begin position="21"/>
        <end position="46"/>
    </location>
</feature>
<proteinExistence type="predicted"/>